<accession>A0A016S520</accession>
<dbReference type="EMBL" id="JARK01001627">
    <property type="protein sequence ID" value="EYB85770.1"/>
    <property type="molecule type" value="Genomic_DNA"/>
</dbReference>
<sequence>MGDSGIDNYGVSVPHRELGSYLSWILMSRGMRNISKATATLFIMNCVLVNIPRSPPTIEPTKKQPQSTKRTSRAFATPAKVNSVIFDPILDAKPQPDTVPAATQKS</sequence>
<proteinExistence type="predicted"/>
<organism evidence="2 3">
    <name type="scientific">Ancylostoma ceylanicum</name>
    <dbReference type="NCBI Taxonomy" id="53326"/>
    <lineage>
        <taxon>Eukaryota</taxon>
        <taxon>Metazoa</taxon>
        <taxon>Ecdysozoa</taxon>
        <taxon>Nematoda</taxon>
        <taxon>Chromadorea</taxon>
        <taxon>Rhabditida</taxon>
        <taxon>Rhabditina</taxon>
        <taxon>Rhabditomorpha</taxon>
        <taxon>Strongyloidea</taxon>
        <taxon>Ancylostomatidae</taxon>
        <taxon>Ancylostomatinae</taxon>
        <taxon>Ancylostoma</taxon>
    </lineage>
</organism>
<feature type="region of interest" description="Disordered" evidence="1">
    <location>
        <begin position="54"/>
        <end position="74"/>
    </location>
</feature>
<dbReference type="Proteomes" id="UP000024635">
    <property type="component" value="Unassembled WGS sequence"/>
</dbReference>
<dbReference type="AlphaFoldDB" id="A0A016S520"/>
<gene>
    <name evidence="2" type="primary">Acey_s0291.g1567</name>
    <name evidence="2" type="ORF">Y032_0291g1567</name>
</gene>
<reference evidence="3" key="1">
    <citation type="journal article" date="2015" name="Nat. Genet.">
        <title>The genome and transcriptome of the zoonotic hookworm Ancylostoma ceylanicum identify infection-specific gene families.</title>
        <authorList>
            <person name="Schwarz E.M."/>
            <person name="Hu Y."/>
            <person name="Antoshechkin I."/>
            <person name="Miller M.M."/>
            <person name="Sternberg P.W."/>
            <person name="Aroian R.V."/>
        </authorList>
    </citation>
    <scope>NUCLEOTIDE SEQUENCE</scope>
    <source>
        <strain evidence="3">HY135</strain>
    </source>
</reference>
<comment type="caution">
    <text evidence="2">The sequence shown here is derived from an EMBL/GenBank/DDBJ whole genome shotgun (WGS) entry which is preliminary data.</text>
</comment>
<evidence type="ECO:0000313" key="3">
    <source>
        <dbReference type="Proteomes" id="UP000024635"/>
    </source>
</evidence>
<evidence type="ECO:0000313" key="2">
    <source>
        <dbReference type="EMBL" id="EYB85770.1"/>
    </source>
</evidence>
<keyword evidence="3" id="KW-1185">Reference proteome</keyword>
<protein>
    <submittedName>
        <fullName evidence="2">Uncharacterized protein</fullName>
    </submittedName>
</protein>
<evidence type="ECO:0000256" key="1">
    <source>
        <dbReference type="SAM" id="MobiDB-lite"/>
    </source>
</evidence>
<name>A0A016S520_9BILA</name>